<gene>
    <name evidence="2" type="ORF">CTEN210_18135</name>
</gene>
<evidence type="ECO:0000256" key="1">
    <source>
        <dbReference type="SAM" id="Phobius"/>
    </source>
</evidence>
<feature type="transmembrane region" description="Helical" evidence="1">
    <location>
        <begin position="21"/>
        <end position="38"/>
    </location>
</feature>
<organism evidence="2 3">
    <name type="scientific">Chaetoceros tenuissimus</name>
    <dbReference type="NCBI Taxonomy" id="426638"/>
    <lineage>
        <taxon>Eukaryota</taxon>
        <taxon>Sar</taxon>
        <taxon>Stramenopiles</taxon>
        <taxon>Ochrophyta</taxon>
        <taxon>Bacillariophyta</taxon>
        <taxon>Coscinodiscophyceae</taxon>
        <taxon>Chaetocerotophycidae</taxon>
        <taxon>Chaetocerotales</taxon>
        <taxon>Chaetocerotaceae</taxon>
        <taxon>Chaetoceros</taxon>
    </lineage>
</organism>
<name>A0AAD3DBZ3_9STRA</name>
<keyword evidence="1" id="KW-1133">Transmembrane helix</keyword>
<evidence type="ECO:0000313" key="3">
    <source>
        <dbReference type="Proteomes" id="UP001054902"/>
    </source>
</evidence>
<dbReference type="Proteomes" id="UP001054902">
    <property type="component" value="Unassembled WGS sequence"/>
</dbReference>
<comment type="caution">
    <text evidence="2">The sequence shown here is derived from an EMBL/GenBank/DDBJ whole genome shotgun (WGS) entry which is preliminary data.</text>
</comment>
<dbReference type="AlphaFoldDB" id="A0AAD3DBZ3"/>
<reference evidence="2 3" key="1">
    <citation type="journal article" date="2021" name="Sci. Rep.">
        <title>The genome of the diatom Chaetoceros tenuissimus carries an ancient integrated fragment of an extant virus.</title>
        <authorList>
            <person name="Hongo Y."/>
            <person name="Kimura K."/>
            <person name="Takaki Y."/>
            <person name="Yoshida Y."/>
            <person name="Baba S."/>
            <person name="Kobayashi G."/>
            <person name="Nagasaki K."/>
            <person name="Hano T."/>
            <person name="Tomaru Y."/>
        </authorList>
    </citation>
    <scope>NUCLEOTIDE SEQUENCE [LARGE SCALE GENOMIC DNA]</scope>
    <source>
        <strain evidence="2 3">NIES-3715</strain>
    </source>
</reference>
<sequence length="550" mass="64416">MQLRNKPLQRRQQKRIFSKKLVTCLILTSFAIIYLDLLQPSRRILSEQKVDLSKFQIDTFPLIHSDVPTDKELLSKVKEIKGETDNEDFNEEAARIPIDQMFYMNYEKDIEKKQKMKDWLSWFLPNRGIPFYRLPLMKGLPYVCDFEDEEKCIRESGKVDTLLHLMQSNEYKTSGTSLILQDDIEVTHMHRLRVAANLVPNDWDVIRFDCPIESDNHLPNLNNYVFQTNQGRDMHPFLDYSRVMLLRNEKFDKIAEAINVLPRMELDAALSFEGINSYCVNVGIGHRFEIKKPRPIIYTFFSPLHERDRHDNMVDLWKKEWELAGFDPRILTIEDAKKNPYFETMKAEVEQVFKTDVYNAYCFYRYLAMATVGGIMSDYDTMPVYFPIEEAMSDTLVNDGKFTSFEAHVPSLISASKEEWQHVAELLTEQIPKSKSWLKSDMYLLQELGHDPSNDVDLRLAARIAPRTHILTSIPYTKGEKQKVNCHLLKNRRAIHMSHSSMSKLKKWGLTPDYDKTGLHPTQHRAKLAETFMNDFREQCMGVGKFKEIE</sequence>
<accession>A0AAD3DBZ3</accession>
<protein>
    <submittedName>
        <fullName evidence="2">Uncharacterized protein</fullName>
    </submittedName>
</protein>
<keyword evidence="3" id="KW-1185">Reference proteome</keyword>
<evidence type="ECO:0000313" key="2">
    <source>
        <dbReference type="EMBL" id="GFH61659.1"/>
    </source>
</evidence>
<proteinExistence type="predicted"/>
<dbReference type="EMBL" id="BLLK01000074">
    <property type="protein sequence ID" value="GFH61659.1"/>
    <property type="molecule type" value="Genomic_DNA"/>
</dbReference>
<keyword evidence="1" id="KW-0812">Transmembrane</keyword>
<keyword evidence="1" id="KW-0472">Membrane</keyword>